<dbReference type="FunFam" id="2.30.29.30:FF:000054">
    <property type="entry name" value="PH and SEC7 domain-containing protein 3"/>
    <property type="match status" value="1"/>
</dbReference>
<dbReference type="PANTHER" id="PTHR10663:SF334">
    <property type="entry name" value="PH AND SEC7 DOMAIN-CONTAINING PROTEIN 1"/>
    <property type="match status" value="1"/>
</dbReference>
<dbReference type="SUPFAM" id="SSF48425">
    <property type="entry name" value="Sec7 domain"/>
    <property type="match status" value="1"/>
</dbReference>
<dbReference type="GO" id="GO:0005085">
    <property type="term" value="F:guanyl-nucleotide exchange factor activity"/>
    <property type="evidence" value="ECO:0007669"/>
    <property type="project" value="InterPro"/>
</dbReference>
<evidence type="ECO:0000313" key="10">
    <source>
        <dbReference type="Ensembl" id="ENSACDP00005008451.1"/>
    </source>
</evidence>
<feature type="region of interest" description="Disordered" evidence="7">
    <location>
        <begin position="717"/>
        <end position="763"/>
    </location>
</feature>
<feature type="compositionally biased region" description="Polar residues" evidence="7">
    <location>
        <begin position="729"/>
        <end position="742"/>
    </location>
</feature>
<evidence type="ECO:0000313" key="11">
    <source>
        <dbReference type="Proteomes" id="UP000694521"/>
    </source>
</evidence>
<feature type="domain" description="PH" evidence="8">
    <location>
        <begin position="492"/>
        <end position="605"/>
    </location>
</feature>
<dbReference type="InterPro" id="IPR000904">
    <property type="entry name" value="Sec7_dom"/>
</dbReference>
<dbReference type="PROSITE" id="PS50003">
    <property type="entry name" value="PH_DOMAIN"/>
    <property type="match status" value="1"/>
</dbReference>
<name>A0A8B9IHC1_ANSCY</name>
<dbReference type="InterPro" id="IPR001605">
    <property type="entry name" value="PH_dom-spectrin-type"/>
</dbReference>
<dbReference type="InterPro" id="IPR035999">
    <property type="entry name" value="Sec7_dom_sf"/>
</dbReference>
<evidence type="ECO:0000259" key="8">
    <source>
        <dbReference type="PROSITE" id="PS50003"/>
    </source>
</evidence>
<comment type="subcellular location">
    <subcellularLocation>
        <location evidence="1">Cell projection</location>
        <location evidence="1">Ruffle membrane</location>
    </subcellularLocation>
</comment>
<evidence type="ECO:0000256" key="3">
    <source>
        <dbReference type="ARBA" id="ARBA00022553"/>
    </source>
</evidence>
<keyword evidence="5" id="KW-0472">Membrane</keyword>
<keyword evidence="2" id="KW-1003">Cell membrane</keyword>
<dbReference type="InterPro" id="IPR023394">
    <property type="entry name" value="Sec7_C_sf"/>
</dbReference>
<dbReference type="InterPro" id="IPR041681">
    <property type="entry name" value="PH_9"/>
</dbReference>
<dbReference type="CDD" id="cd00171">
    <property type="entry name" value="Sec7"/>
    <property type="match status" value="1"/>
</dbReference>
<dbReference type="PROSITE" id="PS50190">
    <property type="entry name" value="SEC7"/>
    <property type="match status" value="1"/>
</dbReference>
<evidence type="ECO:0000256" key="6">
    <source>
        <dbReference type="ARBA" id="ARBA00023273"/>
    </source>
</evidence>
<feature type="domain" description="SEC7" evidence="9">
    <location>
        <begin position="281"/>
        <end position="446"/>
    </location>
</feature>
<dbReference type="GO" id="GO:0032587">
    <property type="term" value="C:ruffle membrane"/>
    <property type="evidence" value="ECO:0007669"/>
    <property type="project" value="UniProtKB-SubCell"/>
</dbReference>
<dbReference type="PRINTS" id="PR00683">
    <property type="entry name" value="SPECTRINPH"/>
</dbReference>
<dbReference type="AlphaFoldDB" id="A0A8B9IHC1"/>
<evidence type="ECO:0000256" key="7">
    <source>
        <dbReference type="SAM" id="MobiDB-lite"/>
    </source>
</evidence>
<dbReference type="GO" id="GO:0032012">
    <property type="term" value="P:regulation of ARF protein signal transduction"/>
    <property type="evidence" value="ECO:0007669"/>
    <property type="project" value="InterPro"/>
</dbReference>
<keyword evidence="6" id="KW-0966">Cell projection</keyword>
<dbReference type="FunFam" id="1.10.1000.11:FF:000004">
    <property type="entry name" value="PH and SEC7 domain-containing protein 2"/>
    <property type="match status" value="1"/>
</dbReference>
<keyword evidence="11" id="KW-1185">Reference proteome</keyword>
<dbReference type="Pfam" id="PF15410">
    <property type="entry name" value="PH_9"/>
    <property type="match status" value="1"/>
</dbReference>
<reference evidence="10" key="2">
    <citation type="submission" date="2025-09" db="UniProtKB">
        <authorList>
            <consortium name="Ensembl"/>
        </authorList>
    </citation>
    <scope>IDENTIFICATION</scope>
</reference>
<evidence type="ECO:0000259" key="9">
    <source>
        <dbReference type="PROSITE" id="PS50190"/>
    </source>
</evidence>
<dbReference type="SMART" id="SM00222">
    <property type="entry name" value="Sec7"/>
    <property type="match status" value="1"/>
</dbReference>
<reference evidence="10" key="1">
    <citation type="submission" date="2025-08" db="UniProtKB">
        <authorList>
            <consortium name="Ensembl"/>
        </authorList>
    </citation>
    <scope>IDENTIFICATION</scope>
</reference>
<keyword evidence="3" id="KW-0597">Phosphoprotein</keyword>
<protein>
    <submittedName>
        <fullName evidence="10">Pleckstrin and Sec7 domain containing</fullName>
    </submittedName>
</protein>
<dbReference type="InterPro" id="IPR011993">
    <property type="entry name" value="PH-like_dom_sf"/>
</dbReference>
<evidence type="ECO:0000256" key="4">
    <source>
        <dbReference type="ARBA" id="ARBA00023054"/>
    </source>
</evidence>
<dbReference type="GO" id="GO:0005543">
    <property type="term" value="F:phospholipid binding"/>
    <property type="evidence" value="ECO:0007669"/>
    <property type="project" value="InterPro"/>
</dbReference>
<dbReference type="CDD" id="cd13295">
    <property type="entry name" value="PH_EFA6"/>
    <property type="match status" value="1"/>
</dbReference>
<sequence length="763" mass="84414">MTEALLFSVLEISLLPHARTDGQVATYLTDRRKVSGLGDLEAPVLGWTQTRAGAEPSLPAGLIRDQMISQGQESTVWVPWQGAAPGVSPLLSGQDILFSLESSLVLFSQWIVFVGEIQPNTQGMLKSPVPFLLGHSLSKDGMDSFSKHFESIMESHRAKGTSYTSLDSIDILSSPARTHGTFFTFDLPTLTPEVQGQIRDSQQAGCCAVAGTRGPSGAGGAGKRARWELGQREGCSCGSSQNFGTRGRLTWCVPFHCSDHPLSQLVSDSDSEMDSMEQLALGSTDTLSNGHKADLEAAKRLAKRLYNLDGFKKADVARHLGKNNEFSKMVAGEYLKFFVFTGMSLDQALRSFLKELALMGETQERERVLAHFSQRYYECNPNAISSEDGAHTLTCALMLLNTDLHGHNIGKRMSCSDFIGNLEGLNGGTDFPKELLKALYGSIKNEKLQWAIDEEELRKSLSELADPKPKSIKRISSCSNPFLDFSQDSSIATYKHGLLVRKIHADPDCKKTPRGKRGWKPFHAILKGMILYLQKEEYKPGKALAEEELKNAISIHHSLATRASDYSKRPNVFYLRTADWRVFLFQAQNPEQMHSWITRINVVAAMFSAPPFPAAIGSQKKFSRPLLPSSCTRLSQDEQVKSHETKFKAMSAELLEHRSSLPEKKVKGKEYEELKQKEEYLEFEKSRYGTYAMLLRAKLKAGSEDLAAFESTLFDAAGGEDDGLKKSRSSPSLNAEPSSTGTKVKRNVSERASRQPPGHPQKS</sequence>
<evidence type="ECO:0000256" key="1">
    <source>
        <dbReference type="ARBA" id="ARBA00004632"/>
    </source>
</evidence>
<keyword evidence="4" id="KW-0175">Coiled coil</keyword>
<evidence type="ECO:0000256" key="5">
    <source>
        <dbReference type="ARBA" id="ARBA00023136"/>
    </source>
</evidence>
<dbReference type="SMART" id="SM00233">
    <property type="entry name" value="PH"/>
    <property type="match status" value="1"/>
</dbReference>
<proteinExistence type="predicted"/>
<accession>A0A8B9IHC1</accession>
<dbReference type="Gene3D" id="1.10.1000.11">
    <property type="entry name" value="Arf Nucleotide-binding Site Opener,domain 2"/>
    <property type="match status" value="1"/>
</dbReference>
<dbReference type="Proteomes" id="UP000694521">
    <property type="component" value="Unplaced"/>
</dbReference>
<organism evidence="10 11">
    <name type="scientific">Anser cygnoides</name>
    <name type="common">Swan goose</name>
    <dbReference type="NCBI Taxonomy" id="8845"/>
    <lineage>
        <taxon>Eukaryota</taxon>
        <taxon>Metazoa</taxon>
        <taxon>Chordata</taxon>
        <taxon>Craniata</taxon>
        <taxon>Vertebrata</taxon>
        <taxon>Euteleostomi</taxon>
        <taxon>Archelosauria</taxon>
        <taxon>Archosauria</taxon>
        <taxon>Dinosauria</taxon>
        <taxon>Saurischia</taxon>
        <taxon>Theropoda</taxon>
        <taxon>Coelurosauria</taxon>
        <taxon>Aves</taxon>
        <taxon>Neognathae</taxon>
        <taxon>Galloanserae</taxon>
        <taxon>Anseriformes</taxon>
        <taxon>Anatidae</taxon>
        <taxon>Anserinae</taxon>
        <taxon>Anser</taxon>
    </lineage>
</organism>
<dbReference type="Ensembl" id="ENSACDT00005010126.1">
    <property type="protein sequence ID" value="ENSACDP00005008451.1"/>
    <property type="gene ID" value="ENSACDG00005006108.1"/>
</dbReference>
<dbReference type="SUPFAM" id="SSF50729">
    <property type="entry name" value="PH domain-like"/>
    <property type="match status" value="1"/>
</dbReference>
<dbReference type="PANTHER" id="PTHR10663">
    <property type="entry name" value="GUANYL-NUCLEOTIDE EXCHANGE FACTOR"/>
    <property type="match status" value="1"/>
</dbReference>
<dbReference type="Gene3D" id="2.30.29.30">
    <property type="entry name" value="Pleckstrin-homology domain (PH domain)/Phosphotyrosine-binding domain (PTB)"/>
    <property type="match status" value="1"/>
</dbReference>
<dbReference type="InterPro" id="IPR001849">
    <property type="entry name" value="PH_domain"/>
</dbReference>
<dbReference type="Pfam" id="PF01369">
    <property type="entry name" value="Sec7"/>
    <property type="match status" value="1"/>
</dbReference>
<evidence type="ECO:0000256" key="2">
    <source>
        <dbReference type="ARBA" id="ARBA00022475"/>
    </source>
</evidence>